<reference evidence="2 3" key="1">
    <citation type="submission" date="2024-06" db="EMBL/GenBank/DDBJ databases">
        <authorList>
            <person name="Kaempfer P."/>
            <person name="Viver T."/>
        </authorList>
    </citation>
    <scope>NUCLEOTIDE SEQUENCE [LARGE SCALE GENOMIC DNA]</scope>
    <source>
        <strain evidence="2 3">ST-119</strain>
    </source>
</reference>
<gene>
    <name evidence="2" type="ORF">ABS766_14875</name>
</gene>
<dbReference type="EMBL" id="JBELPZ010000020">
    <property type="protein sequence ID" value="MFL9845704.1"/>
    <property type="molecule type" value="Genomic_DNA"/>
</dbReference>
<feature type="transmembrane region" description="Helical" evidence="1">
    <location>
        <begin position="71"/>
        <end position="89"/>
    </location>
</feature>
<feature type="transmembrane region" description="Helical" evidence="1">
    <location>
        <begin position="12"/>
        <end position="39"/>
    </location>
</feature>
<feature type="transmembrane region" description="Helical" evidence="1">
    <location>
        <begin position="101"/>
        <end position="120"/>
    </location>
</feature>
<proteinExistence type="predicted"/>
<dbReference type="RefSeq" id="WP_408085985.1">
    <property type="nucleotide sequence ID" value="NZ_JBELPZ010000020.1"/>
</dbReference>
<keyword evidence="1" id="KW-0472">Membrane</keyword>
<keyword evidence="1" id="KW-0812">Transmembrane</keyword>
<keyword evidence="1" id="KW-1133">Transmembrane helix</keyword>
<feature type="transmembrane region" description="Helical" evidence="1">
    <location>
        <begin position="45"/>
        <end position="64"/>
    </location>
</feature>
<accession>A0ABW8Z034</accession>
<evidence type="ECO:0000256" key="1">
    <source>
        <dbReference type="SAM" id="Phobius"/>
    </source>
</evidence>
<name>A0ABW8Z034_9FLAO</name>
<keyword evidence="3" id="KW-1185">Reference proteome</keyword>
<evidence type="ECO:0000313" key="2">
    <source>
        <dbReference type="EMBL" id="MFL9845704.1"/>
    </source>
</evidence>
<protein>
    <submittedName>
        <fullName evidence="2">Uncharacterized protein</fullName>
    </submittedName>
</protein>
<evidence type="ECO:0000313" key="3">
    <source>
        <dbReference type="Proteomes" id="UP001629156"/>
    </source>
</evidence>
<organism evidence="2 3">
    <name type="scientific">Flavobacterium rhizosphaerae</name>
    <dbReference type="NCBI Taxonomy" id="3163298"/>
    <lineage>
        <taxon>Bacteria</taxon>
        <taxon>Pseudomonadati</taxon>
        <taxon>Bacteroidota</taxon>
        <taxon>Flavobacteriia</taxon>
        <taxon>Flavobacteriales</taxon>
        <taxon>Flavobacteriaceae</taxon>
        <taxon>Flavobacterium</taxon>
    </lineage>
</organism>
<dbReference type="Proteomes" id="UP001629156">
    <property type="component" value="Unassembled WGS sequence"/>
</dbReference>
<comment type="caution">
    <text evidence="2">The sequence shown here is derived from an EMBL/GenBank/DDBJ whole genome shotgun (WGS) entry which is preliminary data.</text>
</comment>
<sequence>MAKRKKRNISNGSLVFITILGIIAVAIITLTLYIIYTISTSESKFFSISLIALFAGVAYEGYSLKPDREAFIIDFAGAYALSLITFIKGKHERIYDFEQHLTWWPYVFLGFFLLLSTITNKKKTIIPLTKAHHYYFR</sequence>